<dbReference type="InterPro" id="IPR025368">
    <property type="entry name" value="DUF4272"/>
</dbReference>
<protein>
    <submittedName>
        <fullName evidence="1">DUF4272 domain-containing protein</fullName>
    </submittedName>
</protein>
<dbReference type="Pfam" id="PF14094">
    <property type="entry name" value="DUF4272"/>
    <property type="match status" value="1"/>
</dbReference>
<keyword evidence="2" id="KW-1185">Reference proteome</keyword>
<proteinExistence type="predicted"/>
<comment type="caution">
    <text evidence="1">The sequence shown here is derived from an EMBL/GenBank/DDBJ whole genome shotgun (WGS) entry which is preliminary data.</text>
</comment>
<sequence>MTVSTQDRLKQHGLEVDFLPDIEEIFPIRLRDPGELARRTLALHALLGVIFHPDPREISEWMKAEDFLQELTEREKWAFALTDLPEEEMRWQQSAMQSNLLTWRAESLYVLLWASGRVPSLVDPSERMDGSLVADHLPALGQPLQPFIRDAGLRPSQEILTELHYYFFLNHFMEDIYEQTGEIIGDLDPMLTAERFHALHWITCAGQSEWDADEE</sequence>
<dbReference type="EMBL" id="JBFAIH010000018">
    <property type="protein sequence ID" value="MEV0366289.1"/>
    <property type="molecule type" value="Genomic_DNA"/>
</dbReference>
<evidence type="ECO:0000313" key="2">
    <source>
        <dbReference type="Proteomes" id="UP001551658"/>
    </source>
</evidence>
<reference evidence="1 2" key="1">
    <citation type="submission" date="2024-06" db="EMBL/GenBank/DDBJ databases">
        <title>The Natural Products Discovery Center: Release of the First 8490 Sequenced Strains for Exploring Actinobacteria Biosynthetic Diversity.</title>
        <authorList>
            <person name="Kalkreuter E."/>
            <person name="Kautsar S.A."/>
            <person name="Yang D."/>
            <person name="Bader C.D."/>
            <person name="Teijaro C.N."/>
            <person name="Fluegel L."/>
            <person name="Davis C.M."/>
            <person name="Simpson J.R."/>
            <person name="Lauterbach L."/>
            <person name="Steele A.D."/>
            <person name="Gui C."/>
            <person name="Meng S."/>
            <person name="Li G."/>
            <person name="Viehrig K."/>
            <person name="Ye F."/>
            <person name="Su P."/>
            <person name="Kiefer A.F."/>
            <person name="Nichols A."/>
            <person name="Cepeda A.J."/>
            <person name="Yan W."/>
            <person name="Fan B."/>
            <person name="Jiang Y."/>
            <person name="Adhikari A."/>
            <person name="Zheng C.-J."/>
            <person name="Schuster L."/>
            <person name="Cowan T.M."/>
            <person name="Smanski M.J."/>
            <person name="Chevrette M.G."/>
            <person name="De Carvalho L.P.S."/>
            <person name="Shen B."/>
        </authorList>
    </citation>
    <scope>NUCLEOTIDE SEQUENCE [LARGE SCALE GENOMIC DNA]</scope>
    <source>
        <strain evidence="1 2">NPDC050671</strain>
    </source>
</reference>
<organism evidence="1 2">
    <name type="scientific">Nocardia fusca</name>
    <dbReference type="NCBI Taxonomy" id="941183"/>
    <lineage>
        <taxon>Bacteria</taxon>
        <taxon>Bacillati</taxon>
        <taxon>Actinomycetota</taxon>
        <taxon>Actinomycetes</taxon>
        <taxon>Mycobacteriales</taxon>
        <taxon>Nocardiaceae</taxon>
        <taxon>Nocardia</taxon>
    </lineage>
</organism>
<name>A0ABV3FEY8_9NOCA</name>
<gene>
    <name evidence="1" type="ORF">AB0H72_26660</name>
</gene>
<evidence type="ECO:0000313" key="1">
    <source>
        <dbReference type="EMBL" id="MEV0366289.1"/>
    </source>
</evidence>
<accession>A0ABV3FEY8</accession>
<dbReference type="Proteomes" id="UP001551658">
    <property type="component" value="Unassembled WGS sequence"/>
</dbReference>
<dbReference type="RefSeq" id="WP_357983986.1">
    <property type="nucleotide sequence ID" value="NZ_JBFAIH010000018.1"/>
</dbReference>